<keyword evidence="1" id="KW-0689">Ribosomal protein</keyword>
<evidence type="ECO:0000313" key="1">
    <source>
        <dbReference type="EMBL" id="KUG25836.1"/>
    </source>
</evidence>
<dbReference type="InterPro" id="IPR003772">
    <property type="entry name" value="YceD"/>
</dbReference>
<name>A0A0W8FYD5_9ZZZZ</name>
<dbReference type="PANTHER" id="PTHR34374:SF1">
    <property type="entry name" value="LARGE RIBOSOMAL RNA SUBUNIT ACCUMULATION PROTEIN YCED HOMOLOG 1, CHLOROPLASTIC"/>
    <property type="match status" value="1"/>
</dbReference>
<reference evidence="1" key="1">
    <citation type="journal article" date="2015" name="Proc. Natl. Acad. Sci. U.S.A.">
        <title>Networks of energetic and metabolic interactions define dynamics in microbial communities.</title>
        <authorList>
            <person name="Embree M."/>
            <person name="Liu J.K."/>
            <person name="Al-Bassam M.M."/>
            <person name="Zengler K."/>
        </authorList>
    </citation>
    <scope>NUCLEOTIDE SEQUENCE</scope>
</reference>
<proteinExistence type="predicted"/>
<dbReference type="PANTHER" id="PTHR34374">
    <property type="entry name" value="LARGE RIBOSOMAL RNA SUBUNIT ACCUMULATION PROTEIN YCED HOMOLOG 1, CHLOROPLASTIC"/>
    <property type="match status" value="1"/>
</dbReference>
<dbReference type="EMBL" id="LNQE01000592">
    <property type="protein sequence ID" value="KUG25836.1"/>
    <property type="molecule type" value="Genomic_DNA"/>
</dbReference>
<accession>A0A0W8FYD5</accession>
<gene>
    <name evidence="1" type="ORF">ASZ90_004336</name>
</gene>
<organism evidence="1">
    <name type="scientific">hydrocarbon metagenome</name>
    <dbReference type="NCBI Taxonomy" id="938273"/>
    <lineage>
        <taxon>unclassified sequences</taxon>
        <taxon>metagenomes</taxon>
        <taxon>ecological metagenomes</taxon>
    </lineage>
</organism>
<dbReference type="GO" id="GO:0005840">
    <property type="term" value="C:ribosome"/>
    <property type="evidence" value="ECO:0007669"/>
    <property type="project" value="UniProtKB-KW"/>
</dbReference>
<dbReference type="Pfam" id="PF02620">
    <property type="entry name" value="YceD"/>
    <property type="match status" value="1"/>
</dbReference>
<protein>
    <submittedName>
        <fullName evidence="1">Protein, clustered with ribosomal protein l32p</fullName>
    </submittedName>
</protein>
<dbReference type="AlphaFoldDB" id="A0A0W8FYD5"/>
<comment type="caution">
    <text evidence="1">The sequence shown here is derived from an EMBL/GenBank/DDBJ whole genome shotgun (WGS) entry which is preliminary data.</text>
</comment>
<sequence>MIIKFTNYSDGIHHLEFRETAGKLNLSSDFVDDVLLNCEMDKSPGQVILSCNVTAETRLTCDRCTQEYNQSLQYSFKMTYLIEKERIAEEGTDIHYLSPDTDKVDLHQDVSELTTLALPMKHLCDENCKGLCPICGINFNESTCDCKYEEINPVWEPLLKLKDKLKN</sequence>
<keyword evidence="1" id="KW-0687">Ribonucleoprotein</keyword>